<evidence type="ECO:0000313" key="1">
    <source>
        <dbReference type="EMBL" id="QJQ01234.1"/>
    </source>
</evidence>
<reference evidence="1 2" key="1">
    <citation type="journal article" date="2012" name="J. Bacteriol.">
        <title>Genome sequence of the pathogenic Herbaspirillum seropedicae strain Os34, isolated from rice roots.</title>
        <authorList>
            <person name="Ye W."/>
            <person name="Ye S."/>
            <person name="Liu J."/>
            <person name="Chang S."/>
            <person name="Chen M."/>
            <person name="Zhu B."/>
            <person name="Guo L."/>
            <person name="An Q."/>
        </authorList>
    </citation>
    <scope>NUCLEOTIDE SEQUENCE [LARGE SCALE GENOMIC DNA]</scope>
    <source>
        <strain evidence="1 2">Os34</strain>
    </source>
</reference>
<dbReference type="EMBL" id="CP008956">
    <property type="protein sequence ID" value="QJQ01234.1"/>
    <property type="molecule type" value="Genomic_DNA"/>
</dbReference>
<evidence type="ECO:0000313" key="2">
    <source>
        <dbReference type="Proteomes" id="UP000501648"/>
    </source>
</evidence>
<name>A0A6M3ZRG2_9BURK</name>
<proteinExistence type="predicted"/>
<sequence length="103" mass="11665">MRRKRPHDALSDELLMAIGLVWGYFSAYQYEGAHELAQGCLQVWPDDPKLFLMASYAAAELLEPVDRQRLEAMRNKENEAWIDLIVARLDAGEASQALSATTR</sequence>
<protein>
    <submittedName>
        <fullName evidence="1">Uncharacterized protein</fullName>
    </submittedName>
</protein>
<accession>A0A6M3ZRG2</accession>
<dbReference type="RefSeq" id="WP_017453226.1">
    <property type="nucleotide sequence ID" value="NZ_CP008956.1"/>
</dbReference>
<dbReference type="AlphaFoldDB" id="A0A6M3ZRG2"/>
<gene>
    <name evidence="1" type="ORF">C798_13615</name>
</gene>
<organism evidence="1 2">
    <name type="scientific">Herbaspirillum rubrisubalbicans Os34</name>
    <dbReference type="NCBI Taxonomy" id="1235827"/>
    <lineage>
        <taxon>Bacteria</taxon>
        <taxon>Pseudomonadati</taxon>
        <taxon>Pseudomonadota</taxon>
        <taxon>Betaproteobacteria</taxon>
        <taxon>Burkholderiales</taxon>
        <taxon>Oxalobacteraceae</taxon>
        <taxon>Herbaspirillum</taxon>
    </lineage>
</organism>
<dbReference type="Proteomes" id="UP000501648">
    <property type="component" value="Chromosome"/>
</dbReference>